<keyword evidence="2" id="KW-1185">Reference proteome</keyword>
<dbReference type="KEGG" id="dbk:DGMP_13380"/>
<dbReference type="AlphaFoldDB" id="A0A8D5FN20"/>
<dbReference type="Proteomes" id="UP000826725">
    <property type="component" value="Chromosome"/>
</dbReference>
<dbReference type="Pfam" id="PF00702">
    <property type="entry name" value="Hydrolase"/>
    <property type="match status" value="1"/>
</dbReference>
<proteinExistence type="predicted"/>
<organism evidence="1 2">
    <name type="scientific">Desulfomarina profundi</name>
    <dbReference type="NCBI Taxonomy" id="2772557"/>
    <lineage>
        <taxon>Bacteria</taxon>
        <taxon>Pseudomonadati</taxon>
        <taxon>Thermodesulfobacteriota</taxon>
        <taxon>Desulfobulbia</taxon>
        <taxon>Desulfobulbales</taxon>
        <taxon>Desulfobulbaceae</taxon>
        <taxon>Desulfomarina</taxon>
    </lineage>
</organism>
<dbReference type="EMBL" id="AP024086">
    <property type="protein sequence ID" value="BCL60645.1"/>
    <property type="molecule type" value="Genomic_DNA"/>
</dbReference>
<gene>
    <name evidence="1" type="ORF">DGMP_13380</name>
</gene>
<name>A0A8D5FN20_9BACT</name>
<reference evidence="1" key="1">
    <citation type="submission" date="2020-09" db="EMBL/GenBank/DDBJ databases">
        <title>Desulfogranum mesoprofundum gen. nov., sp. nov., a novel mesophilic, sulfate-reducing chemolithoautotroph isolated from a deep-sea hydrothermal vent chimney in the Suiyo Seamount.</title>
        <authorList>
            <person name="Hashimoto Y."/>
            <person name="Nakagawa S."/>
        </authorList>
    </citation>
    <scope>NUCLEOTIDE SEQUENCE</scope>
    <source>
        <strain evidence="1">KT2</strain>
    </source>
</reference>
<protein>
    <submittedName>
        <fullName evidence="1">Uncharacterized protein</fullName>
    </submittedName>
</protein>
<evidence type="ECO:0000313" key="1">
    <source>
        <dbReference type="EMBL" id="BCL60645.1"/>
    </source>
</evidence>
<sequence>MNTMFTGVEITEKVKEKVNSGSLPRIVCFDYFDTLVTRKVYPEATKKLAARNLAVICGESCRWQTLYELRAGIEKKLCKESVAAGFDAEFTINDLGEELFSILQHTGWLPDWMDEKTFFTCFISTEIAVEKNVQESCYVLTELLKFLHKKQYEIYIVSDFYFSREQFRLLLEYHGISKCIHGIFTSADNRLSKGGTGRLYEEIISRLSCNAEEILMIGDNRRADYDMAVNRGLQAMHLDRGEQYEKYSTLQMKETESSLENDTLSSVFMEILEEQEVSCFGEMGLTLWYFIRQLFIRLNNDSVHDVFFCSKEGEFLRKLFIQFQLLCFGREIIRSHYLLVSRKATFICSLDSLEKEDFSRLFAHYRDISFKEFLLSLNFSVKTAKKICELLELPYNTRIQDLEKSFEFQSFVSSDIFRDFYEIHRVEQKKHFLSYLESFGKEAISPSFTMVDVGWKGSIQNNIRRCLPEDIVVNGYYIGLLSPTEVTETNRKHGVLFSDVPVHSPFIHVFNNNRSLFEMLLGATHGSADGYFDEKVFADEKDHRKSLAFSHSGKNDQTVVSVLDLPEERKLFKEKIEPLQGAYLQMNRELTKAFSLSLKNSPDLQWFAERHARMVFFPEKREVIFFSMLYHLENFGLFEFTDFQVTGDISFSRKVKNLRLLLKDPAMVLETGVWQPVILRRLGLEFLQPLDGRKRFKRIFS</sequence>
<accession>A0A8D5FN20</accession>
<evidence type="ECO:0000313" key="2">
    <source>
        <dbReference type="Proteomes" id="UP000826725"/>
    </source>
</evidence>